<dbReference type="Proteomes" id="UP000705867">
    <property type="component" value="Unassembled WGS sequence"/>
</dbReference>
<comment type="caution">
    <text evidence="1">The sequence shown here is derived from an EMBL/GenBank/DDBJ whole genome shotgun (WGS) entry which is preliminary data.</text>
</comment>
<organism evidence="1 2">
    <name type="scientific">Candidatus Nitrobium versatile</name>
    <dbReference type="NCBI Taxonomy" id="2884831"/>
    <lineage>
        <taxon>Bacteria</taxon>
        <taxon>Pseudomonadati</taxon>
        <taxon>Nitrospirota</taxon>
        <taxon>Nitrospiria</taxon>
        <taxon>Nitrospirales</taxon>
        <taxon>Nitrospiraceae</taxon>
        <taxon>Candidatus Nitrobium</taxon>
    </lineage>
</organism>
<dbReference type="AlphaFoldDB" id="A0A953JAJ6"/>
<sequence>MGASKTVDQQIINKEAIISKIRDIIRQYKNIAVSGEEGVGKITNTLEALQDTPHVYYIGNPVDYIGKPRAKGYDKYIHYIMSLKKDMHIIADEEEIVSFDPAPLAGKDTVLVVDEIYGRSDQQYEKILEILGTENIKVFIIAGCLKNISRIVHKIDIVLMLTKDGGLVVESEFIRKVCTILKADAS</sequence>
<name>A0A953JAJ6_9BACT</name>
<reference evidence="1" key="2">
    <citation type="submission" date="2021-08" db="EMBL/GenBank/DDBJ databases">
        <authorList>
            <person name="Dalcin Martins P."/>
        </authorList>
    </citation>
    <scope>NUCLEOTIDE SEQUENCE</scope>
    <source>
        <strain evidence="1">MAG_39</strain>
    </source>
</reference>
<accession>A0A953JAJ6</accession>
<dbReference type="EMBL" id="JAIOIV010000120">
    <property type="protein sequence ID" value="MBZ0157572.1"/>
    <property type="molecule type" value="Genomic_DNA"/>
</dbReference>
<protein>
    <submittedName>
        <fullName evidence="1">Uncharacterized protein</fullName>
    </submittedName>
</protein>
<evidence type="ECO:0000313" key="2">
    <source>
        <dbReference type="Proteomes" id="UP000705867"/>
    </source>
</evidence>
<evidence type="ECO:0000313" key="1">
    <source>
        <dbReference type="EMBL" id="MBZ0157572.1"/>
    </source>
</evidence>
<proteinExistence type="predicted"/>
<reference evidence="1" key="1">
    <citation type="journal article" date="2021" name="bioRxiv">
        <title>Unraveling nitrogen, sulfur and carbon metabolic pathways and microbial community transcriptional responses to substrate deprivation and toxicity stresses in a bioreactor mimicking anoxic brackish coastal sediment conditions.</title>
        <authorList>
            <person name="Martins P.D."/>
            <person name="Echeveste M.J."/>
            <person name="Arshad A."/>
            <person name="Kurth J."/>
            <person name="Ouboter H."/>
            <person name="Jetten M.S.M."/>
            <person name="Welte C.U."/>
        </authorList>
    </citation>
    <scope>NUCLEOTIDE SEQUENCE</scope>
    <source>
        <strain evidence="1">MAG_39</strain>
    </source>
</reference>
<gene>
    <name evidence="1" type="ORF">K8I29_15340</name>
</gene>
<dbReference type="SUPFAM" id="SSF52540">
    <property type="entry name" value="P-loop containing nucleoside triphosphate hydrolases"/>
    <property type="match status" value="1"/>
</dbReference>
<dbReference type="InterPro" id="IPR027417">
    <property type="entry name" value="P-loop_NTPase"/>
</dbReference>